<dbReference type="HOGENOM" id="CLU_1953852_0_0_1"/>
<keyword evidence="1" id="KW-0732">Signal</keyword>
<evidence type="ECO:0000313" key="2">
    <source>
        <dbReference type="Ensembl" id="ENSTNIP00000004853.1"/>
    </source>
</evidence>
<reference evidence="3" key="1">
    <citation type="journal article" date="2004" name="Nature">
        <title>Genome duplication in the teleost fish Tetraodon nigroviridis reveals the early vertebrate proto-karyotype.</title>
        <authorList>
            <person name="Jaillon O."/>
            <person name="Aury J.-M."/>
            <person name="Brunet F."/>
            <person name="Petit J.-L."/>
            <person name="Stange-Thomann N."/>
            <person name="Mauceli E."/>
            <person name="Bouneau L."/>
            <person name="Fischer C."/>
            <person name="Ozouf-Costaz C."/>
            <person name="Bernot A."/>
            <person name="Nicaud S."/>
            <person name="Jaffe D."/>
            <person name="Fisher S."/>
            <person name="Lutfalla G."/>
            <person name="Dossat C."/>
            <person name="Segurens B."/>
            <person name="Dasilva C."/>
            <person name="Salanoubat M."/>
            <person name="Levy M."/>
            <person name="Boudet N."/>
            <person name="Castellano S."/>
            <person name="Anthouard V."/>
            <person name="Jubin C."/>
            <person name="Castelli V."/>
            <person name="Katinka M."/>
            <person name="Vacherie B."/>
            <person name="Biemont C."/>
            <person name="Skalli Z."/>
            <person name="Cattolico L."/>
            <person name="Poulain J."/>
            <person name="De Berardinis V."/>
            <person name="Cruaud C."/>
            <person name="Duprat S."/>
            <person name="Brottier P."/>
            <person name="Coutanceau J.-P."/>
            <person name="Gouzy J."/>
            <person name="Parra G."/>
            <person name="Lardier G."/>
            <person name="Chapple C."/>
            <person name="McKernan K.J."/>
            <person name="McEwan P."/>
            <person name="Bosak S."/>
            <person name="Kellis M."/>
            <person name="Volff J.-N."/>
            <person name="Guigo R."/>
            <person name="Zody M.C."/>
            <person name="Mesirov J."/>
            <person name="Lindblad-Toh K."/>
            <person name="Birren B."/>
            <person name="Nusbaum C."/>
            <person name="Kahn D."/>
            <person name="Robinson-Rechavi M."/>
            <person name="Laudet V."/>
            <person name="Schachter V."/>
            <person name="Quetier F."/>
            <person name="Saurin W."/>
            <person name="Scarpelli C."/>
            <person name="Wincker P."/>
            <person name="Lander E.S."/>
            <person name="Weissenbach J."/>
            <person name="Roest Crollius H."/>
        </authorList>
    </citation>
    <scope>NUCLEOTIDE SEQUENCE [LARGE SCALE GENOMIC DNA]</scope>
</reference>
<feature type="chain" id="PRO_5003580766" evidence="1">
    <location>
        <begin position="24"/>
        <end position="129"/>
    </location>
</feature>
<dbReference type="GeneTree" id="ENSGT00940000159200"/>
<dbReference type="InterPro" id="IPR013783">
    <property type="entry name" value="Ig-like_fold"/>
</dbReference>
<keyword evidence="3" id="KW-1185">Reference proteome</keyword>
<organism evidence="2 3">
    <name type="scientific">Tetraodon nigroviridis</name>
    <name type="common">Spotted green pufferfish</name>
    <name type="synonym">Chelonodon nigroviridis</name>
    <dbReference type="NCBI Taxonomy" id="99883"/>
    <lineage>
        <taxon>Eukaryota</taxon>
        <taxon>Metazoa</taxon>
        <taxon>Chordata</taxon>
        <taxon>Craniata</taxon>
        <taxon>Vertebrata</taxon>
        <taxon>Euteleostomi</taxon>
        <taxon>Actinopterygii</taxon>
        <taxon>Neopterygii</taxon>
        <taxon>Teleostei</taxon>
        <taxon>Neoteleostei</taxon>
        <taxon>Acanthomorphata</taxon>
        <taxon>Eupercaria</taxon>
        <taxon>Tetraodontiformes</taxon>
        <taxon>Tetradontoidea</taxon>
        <taxon>Tetraodontidae</taxon>
        <taxon>Tetraodon</taxon>
    </lineage>
</organism>
<dbReference type="STRING" id="99883.ENSTNIP00000004853"/>
<proteinExistence type="predicted"/>
<dbReference type="Proteomes" id="UP000007303">
    <property type="component" value="Unassembled WGS sequence"/>
</dbReference>
<dbReference type="InParanoid" id="H3C9D1"/>
<name>H3C9D1_TETNG</name>
<accession>H3C9D1</accession>
<dbReference type="Ensembl" id="ENSTNIT00000004999.1">
    <property type="protein sequence ID" value="ENSTNIP00000004853.1"/>
    <property type="gene ID" value="ENSTNIG00000002357.1"/>
</dbReference>
<sequence>MTYFSAIYKLSLVAAVCFMEADCSRCPVLECWFVQEKAGRGGGLTPAVNQEKSLLHIGTSAPSGSPRAPSDINPDKVFFVTDPAGSFCHQSLDPPRGSIQKPSCESNPFLPYPSTLKWAASLTDSERSP</sequence>
<protein>
    <submittedName>
        <fullName evidence="2">Uncharacterized protein</fullName>
    </submittedName>
</protein>
<evidence type="ECO:0000256" key="1">
    <source>
        <dbReference type="SAM" id="SignalP"/>
    </source>
</evidence>
<evidence type="ECO:0000313" key="3">
    <source>
        <dbReference type="Proteomes" id="UP000007303"/>
    </source>
</evidence>
<reference evidence="2" key="2">
    <citation type="submission" date="2025-08" db="UniProtKB">
        <authorList>
            <consortium name="Ensembl"/>
        </authorList>
    </citation>
    <scope>IDENTIFICATION</scope>
</reference>
<reference evidence="2" key="3">
    <citation type="submission" date="2025-09" db="UniProtKB">
        <authorList>
            <consortium name="Ensembl"/>
        </authorList>
    </citation>
    <scope>IDENTIFICATION</scope>
</reference>
<dbReference type="Gene3D" id="2.60.40.10">
    <property type="entry name" value="Immunoglobulins"/>
    <property type="match status" value="1"/>
</dbReference>
<dbReference type="AlphaFoldDB" id="H3C9D1"/>
<feature type="signal peptide" evidence="1">
    <location>
        <begin position="1"/>
        <end position="23"/>
    </location>
</feature>